<feature type="domain" description="Antitoxin SocA-like Panacea" evidence="1">
    <location>
        <begin position="23"/>
        <end position="116"/>
    </location>
</feature>
<dbReference type="RefSeq" id="WP_112058575.1">
    <property type="nucleotide sequence ID" value="NZ_UAWL01000006.1"/>
</dbReference>
<evidence type="ECO:0000259" key="1">
    <source>
        <dbReference type="Pfam" id="PF13274"/>
    </source>
</evidence>
<organism evidence="2 3">
    <name type="scientific">Helicobacter fennelliae</name>
    <dbReference type="NCBI Taxonomy" id="215"/>
    <lineage>
        <taxon>Bacteria</taxon>
        <taxon>Pseudomonadati</taxon>
        <taxon>Campylobacterota</taxon>
        <taxon>Epsilonproteobacteria</taxon>
        <taxon>Campylobacterales</taxon>
        <taxon>Helicobacteraceae</taxon>
        <taxon>Helicobacter</taxon>
    </lineage>
</organism>
<dbReference type="EMBL" id="UAWL01000006">
    <property type="protein sequence ID" value="SQB98542.1"/>
    <property type="molecule type" value="Genomic_DNA"/>
</dbReference>
<name>A0A2X3B404_9HELI</name>
<dbReference type="Pfam" id="PF13274">
    <property type="entry name" value="SocA_Panacea"/>
    <property type="match status" value="1"/>
</dbReference>
<dbReference type="Proteomes" id="UP000250166">
    <property type="component" value="Unassembled WGS sequence"/>
</dbReference>
<proteinExistence type="predicted"/>
<reference evidence="2 3" key="1">
    <citation type="submission" date="2018-06" db="EMBL/GenBank/DDBJ databases">
        <authorList>
            <consortium name="Pathogen Informatics"/>
            <person name="Doyle S."/>
        </authorList>
    </citation>
    <scope>NUCLEOTIDE SEQUENCE [LARGE SCALE GENOMIC DNA]</scope>
    <source>
        <strain evidence="2 3">NCTC13102</strain>
    </source>
</reference>
<dbReference type="AlphaFoldDB" id="A0A2X3B404"/>
<protein>
    <submittedName>
        <fullName evidence="2">Uncharacterized phage-associated protein</fullName>
    </submittedName>
</protein>
<accession>A0A2X3B404</accession>
<gene>
    <name evidence="2" type="ORF">NCTC13102_01005</name>
</gene>
<sequence>MKASDVAKYILKNSSKRLSNLELQKTLYFAEVDFIKEHKKSLIDDNFEAWQFGPVVRDVYMEYRDYGANSIDVPDNQGELDLSDTERETIAKTIKQCNNKSYWDLVGETHREGGAWDKTYQKGQKKIIDKELIRKEAK</sequence>
<evidence type="ECO:0000313" key="2">
    <source>
        <dbReference type="EMBL" id="SQB98542.1"/>
    </source>
</evidence>
<dbReference type="InterPro" id="IPR025272">
    <property type="entry name" value="SocA_Panacea"/>
</dbReference>
<evidence type="ECO:0000313" key="3">
    <source>
        <dbReference type="Proteomes" id="UP000250166"/>
    </source>
</evidence>